<evidence type="ECO:0000313" key="5">
    <source>
        <dbReference type="Proteomes" id="UP000324298"/>
    </source>
</evidence>
<dbReference type="InterPro" id="IPR029016">
    <property type="entry name" value="GAF-like_dom_sf"/>
</dbReference>
<reference evidence="4 5" key="1">
    <citation type="submission" date="2019-04" db="EMBL/GenBank/DDBJ databases">
        <title>Geobacter ruber sp. nov., ferric-reducing bacteria isolated from paddy soil.</title>
        <authorList>
            <person name="Xu Z."/>
            <person name="Masuda Y."/>
            <person name="Itoh H."/>
            <person name="Senoo K."/>
        </authorList>
    </citation>
    <scope>NUCLEOTIDE SEQUENCE [LARGE SCALE GENOMIC DNA]</scope>
    <source>
        <strain evidence="4 5">Red88</strain>
    </source>
</reference>
<dbReference type="Pfam" id="PF01590">
    <property type="entry name" value="GAF"/>
    <property type="match status" value="1"/>
</dbReference>
<accession>A0A5A9XQB1</accession>
<dbReference type="PANTHER" id="PTHR45138">
    <property type="entry name" value="REGULATORY COMPONENTS OF SENSORY TRANSDUCTION SYSTEM"/>
    <property type="match status" value="1"/>
</dbReference>
<dbReference type="NCBIfam" id="TIGR00254">
    <property type="entry name" value="GGDEF"/>
    <property type="match status" value="1"/>
</dbReference>
<dbReference type="Gene3D" id="3.30.70.270">
    <property type="match status" value="1"/>
</dbReference>
<dbReference type="SMART" id="SM00065">
    <property type="entry name" value="GAF"/>
    <property type="match status" value="1"/>
</dbReference>
<dbReference type="PROSITE" id="PS50887">
    <property type="entry name" value="GGDEF"/>
    <property type="match status" value="1"/>
</dbReference>
<dbReference type="EC" id="2.7.7.65" evidence="1"/>
<dbReference type="CDD" id="cd01949">
    <property type="entry name" value="GGDEF"/>
    <property type="match status" value="1"/>
</dbReference>
<dbReference type="Gene3D" id="3.30.450.40">
    <property type="match status" value="1"/>
</dbReference>
<dbReference type="InterPro" id="IPR029787">
    <property type="entry name" value="Nucleotide_cyclase"/>
</dbReference>
<name>A0A5A9XQB1_9BACT</name>
<proteinExistence type="predicted"/>
<sequence length="356" mass="38355">MVLGDAAAPAKCSRTGDGELTSLIEIGTALAGSLAVHDVLEAILKQAERLIGPKAWALLLVDEPSGELVLEVASSSLGEHHKGVRLEQGEGIGGWVALHGRPLLLPDVQKDGQFAAHVAPHTPFTTRSIACVPLMIKERIIGVVELINSYDEPPFTADDVTIISAIADFAAIALENARNYDRINELVITDDLTGLYNSRYFEQLLDTEIERASRYGTCLSLVFLDLDHLKSVNDAHGHLVGSRMLSEFGRLIGDNIRSSDMAARFGGDEYAVVLPQTSHEQALAMAAKLLDLMLSAGFRADDGQPIRLTASFGVASFPQDAQTRVELIRAADMAMYDAKRAGRGVIRSFAHKIASS</sequence>
<dbReference type="SMART" id="SM00267">
    <property type="entry name" value="GGDEF"/>
    <property type="match status" value="1"/>
</dbReference>
<feature type="domain" description="GGDEF" evidence="3">
    <location>
        <begin position="217"/>
        <end position="351"/>
    </location>
</feature>
<dbReference type="InterPro" id="IPR000160">
    <property type="entry name" value="GGDEF_dom"/>
</dbReference>
<dbReference type="FunFam" id="3.30.70.270:FF:000001">
    <property type="entry name" value="Diguanylate cyclase domain protein"/>
    <property type="match status" value="1"/>
</dbReference>
<protein>
    <recommendedName>
        <fullName evidence="1">diguanylate cyclase</fullName>
        <ecNumber evidence="1">2.7.7.65</ecNumber>
    </recommendedName>
</protein>
<gene>
    <name evidence="4" type="ORF">ET418_00320</name>
</gene>
<dbReference type="Pfam" id="PF00990">
    <property type="entry name" value="GGDEF"/>
    <property type="match status" value="1"/>
</dbReference>
<evidence type="ECO:0000256" key="1">
    <source>
        <dbReference type="ARBA" id="ARBA00012528"/>
    </source>
</evidence>
<dbReference type="InterPro" id="IPR050469">
    <property type="entry name" value="Diguanylate_Cyclase"/>
</dbReference>
<dbReference type="AlphaFoldDB" id="A0A5A9XQB1"/>
<evidence type="ECO:0000256" key="2">
    <source>
        <dbReference type="ARBA" id="ARBA00034247"/>
    </source>
</evidence>
<dbReference type="SUPFAM" id="SSF55073">
    <property type="entry name" value="Nucleotide cyclase"/>
    <property type="match status" value="1"/>
</dbReference>
<dbReference type="InterPro" id="IPR003018">
    <property type="entry name" value="GAF"/>
</dbReference>
<dbReference type="SUPFAM" id="SSF55781">
    <property type="entry name" value="GAF domain-like"/>
    <property type="match status" value="1"/>
</dbReference>
<dbReference type="OrthoDB" id="9759607at2"/>
<dbReference type="Proteomes" id="UP000324298">
    <property type="component" value="Unassembled WGS sequence"/>
</dbReference>
<dbReference type="EMBL" id="SRSD01000001">
    <property type="protein sequence ID" value="KAA0895000.1"/>
    <property type="molecule type" value="Genomic_DNA"/>
</dbReference>
<keyword evidence="5" id="KW-1185">Reference proteome</keyword>
<organism evidence="4 5">
    <name type="scientific">Oryzomonas rubra</name>
    <dbReference type="NCBI Taxonomy" id="2509454"/>
    <lineage>
        <taxon>Bacteria</taxon>
        <taxon>Pseudomonadati</taxon>
        <taxon>Thermodesulfobacteriota</taxon>
        <taxon>Desulfuromonadia</taxon>
        <taxon>Geobacterales</taxon>
        <taxon>Geobacteraceae</taxon>
        <taxon>Oryzomonas</taxon>
    </lineage>
</organism>
<dbReference type="GO" id="GO:0052621">
    <property type="term" value="F:diguanylate cyclase activity"/>
    <property type="evidence" value="ECO:0007669"/>
    <property type="project" value="UniProtKB-EC"/>
</dbReference>
<evidence type="ECO:0000259" key="3">
    <source>
        <dbReference type="PROSITE" id="PS50887"/>
    </source>
</evidence>
<dbReference type="InterPro" id="IPR043128">
    <property type="entry name" value="Rev_trsase/Diguanyl_cyclase"/>
</dbReference>
<comment type="caution">
    <text evidence="4">The sequence shown here is derived from an EMBL/GenBank/DDBJ whole genome shotgun (WGS) entry which is preliminary data.</text>
</comment>
<dbReference type="RefSeq" id="WP_149305584.1">
    <property type="nucleotide sequence ID" value="NZ_SRSD01000001.1"/>
</dbReference>
<dbReference type="PANTHER" id="PTHR45138:SF9">
    <property type="entry name" value="DIGUANYLATE CYCLASE DGCM-RELATED"/>
    <property type="match status" value="1"/>
</dbReference>
<comment type="catalytic activity">
    <reaction evidence="2">
        <text>2 GTP = 3',3'-c-di-GMP + 2 diphosphate</text>
        <dbReference type="Rhea" id="RHEA:24898"/>
        <dbReference type="ChEBI" id="CHEBI:33019"/>
        <dbReference type="ChEBI" id="CHEBI:37565"/>
        <dbReference type="ChEBI" id="CHEBI:58805"/>
        <dbReference type="EC" id="2.7.7.65"/>
    </reaction>
</comment>
<evidence type="ECO:0000313" key="4">
    <source>
        <dbReference type="EMBL" id="KAA0895000.1"/>
    </source>
</evidence>